<comment type="similarity">
    <text evidence="2">Belongs to the paxM FAD-dependent monooxygenase family.</text>
</comment>
<dbReference type="InterPro" id="IPR002938">
    <property type="entry name" value="FAD-bd"/>
</dbReference>
<keyword evidence="7" id="KW-1133">Transmembrane helix</keyword>
<keyword evidence="6" id="KW-0503">Monooxygenase</keyword>
<keyword evidence="3" id="KW-0285">Flavoprotein</keyword>
<dbReference type="InterPro" id="IPR036188">
    <property type="entry name" value="FAD/NAD-bd_sf"/>
</dbReference>
<dbReference type="EMBL" id="CABFNO020001563">
    <property type="protein sequence ID" value="CAH0002883.1"/>
    <property type="molecule type" value="Genomic_DNA"/>
</dbReference>
<dbReference type="Pfam" id="PF01494">
    <property type="entry name" value="FAD_binding_3"/>
    <property type="match status" value="1"/>
</dbReference>
<evidence type="ECO:0000259" key="8">
    <source>
        <dbReference type="Pfam" id="PF01494"/>
    </source>
</evidence>
<evidence type="ECO:0000256" key="1">
    <source>
        <dbReference type="ARBA" id="ARBA00001974"/>
    </source>
</evidence>
<name>A0A9N9UXG6_9HYPO</name>
<feature type="transmembrane region" description="Helical" evidence="7">
    <location>
        <begin position="454"/>
        <end position="471"/>
    </location>
</feature>
<dbReference type="PANTHER" id="PTHR47356">
    <property type="entry name" value="FAD-DEPENDENT MONOOXYGENASE ASQG-RELATED"/>
    <property type="match status" value="1"/>
</dbReference>
<gene>
    <name evidence="9" type="ORF">CBYS24578_00011312</name>
</gene>
<evidence type="ECO:0000313" key="9">
    <source>
        <dbReference type="EMBL" id="CAH0002883.1"/>
    </source>
</evidence>
<dbReference type="PANTHER" id="PTHR47356:SF2">
    <property type="entry name" value="FAD-BINDING DOMAIN-CONTAINING PROTEIN-RELATED"/>
    <property type="match status" value="1"/>
</dbReference>
<feature type="domain" description="FAD-binding" evidence="8">
    <location>
        <begin position="7"/>
        <end position="344"/>
    </location>
</feature>
<dbReference type="GO" id="GO:0004497">
    <property type="term" value="F:monooxygenase activity"/>
    <property type="evidence" value="ECO:0007669"/>
    <property type="project" value="UniProtKB-KW"/>
</dbReference>
<dbReference type="Gene3D" id="3.50.50.60">
    <property type="entry name" value="FAD/NAD(P)-binding domain"/>
    <property type="match status" value="1"/>
</dbReference>
<reference evidence="9" key="1">
    <citation type="submission" date="2021-10" db="EMBL/GenBank/DDBJ databases">
        <authorList>
            <person name="Piombo E."/>
        </authorList>
    </citation>
    <scope>NUCLEOTIDE SEQUENCE</scope>
</reference>
<organism evidence="9 10">
    <name type="scientific">Clonostachys byssicola</name>
    <dbReference type="NCBI Taxonomy" id="160290"/>
    <lineage>
        <taxon>Eukaryota</taxon>
        <taxon>Fungi</taxon>
        <taxon>Dikarya</taxon>
        <taxon>Ascomycota</taxon>
        <taxon>Pezizomycotina</taxon>
        <taxon>Sordariomycetes</taxon>
        <taxon>Hypocreomycetidae</taxon>
        <taxon>Hypocreales</taxon>
        <taxon>Bionectriaceae</taxon>
        <taxon>Clonostachys</taxon>
    </lineage>
</organism>
<keyword evidence="5" id="KW-0560">Oxidoreductase</keyword>
<feature type="transmembrane region" description="Helical" evidence="7">
    <location>
        <begin position="733"/>
        <end position="749"/>
    </location>
</feature>
<dbReference type="SUPFAM" id="SSF51905">
    <property type="entry name" value="FAD/NAD(P)-binding domain"/>
    <property type="match status" value="1"/>
</dbReference>
<sequence>MESKKQCKIIIAGGGIHGLTLANMLEQLDIDYVLLEARGHPTPAIGFGIGLFPNTLRILDQLGLYEGVKAIPQVWLGRSALHDSDGTELASVGDFAQHYKRRFAYPLVFFDRHWLLELLYHNLKHKEKVLVNKVVRHVSLISGGVEVTTADGHVHTGTLLVGADGVHSRVRDEMHRLAEDTEPSHFSQHDDPEKLASCSYICSFGVSQNVDHLRNDGVIVVLGTNWTQLHVPGPDKKDYFFFFIRLPKTLYGSEIKKYTKEDEEEVFEKYSKLPVCEHVVLGDVFSKRLNSTLTPLHEYVREKWFFDRIIVLGDSCHKNNPLTAQGGNNAIESAAEFINGLAKVRDSRLDGLNGLGDGDIETIFEYVQSARRGRANDTTNSAHIGQALVATEFYPATFLLRKWLAPVVSDELILNLFSIMVPGAARLRHLPAPKRPHAIPYDDEVLGKPFSRRAFIGGFLFIVGGMMHLIWKWNSLRVWLIASDPQPWVGQTAGSLTSAFVVAIPDDDLGSRLAFIYFLAQFISPILIYTIEGYRIGHRATFLSLPSVILAATQIWGICFTIPIYAIFHGLQGHGYCTGRFIKPEVAKSLIPSLVLGYIVPTILLFTLADGIARQALAAAWQVGPPLVPILTRLISSLALWCSRYRSSEEANEEKEKDDEYERYSDADVQQLNIAYAFAFTVQASIHAIVFAFALIRPGLSVSSILWSVTSFVSGDGYTVEATALFIKHAMTVYIYAVFLHCVYSIWILRARGYVVTREAIVAVLLVTVGPVLVGPGATWTGLWCWRESVFVGLNSK</sequence>
<evidence type="ECO:0000256" key="4">
    <source>
        <dbReference type="ARBA" id="ARBA00022827"/>
    </source>
</evidence>
<dbReference type="Proteomes" id="UP000754883">
    <property type="component" value="Unassembled WGS sequence"/>
</dbReference>
<feature type="transmembrane region" description="Helical" evidence="7">
    <location>
        <begin position="543"/>
        <end position="569"/>
    </location>
</feature>
<feature type="transmembrane region" description="Helical" evidence="7">
    <location>
        <begin position="589"/>
        <end position="609"/>
    </location>
</feature>
<dbReference type="AlphaFoldDB" id="A0A9N9UXG6"/>
<dbReference type="GO" id="GO:0071949">
    <property type="term" value="F:FAD binding"/>
    <property type="evidence" value="ECO:0007669"/>
    <property type="project" value="InterPro"/>
</dbReference>
<keyword evidence="10" id="KW-1185">Reference proteome</keyword>
<keyword evidence="4" id="KW-0274">FAD</keyword>
<feature type="transmembrane region" description="Helical" evidence="7">
    <location>
        <begin position="674"/>
        <end position="696"/>
    </location>
</feature>
<feature type="transmembrane region" description="Helical" evidence="7">
    <location>
        <begin position="616"/>
        <end position="641"/>
    </location>
</feature>
<evidence type="ECO:0000256" key="6">
    <source>
        <dbReference type="ARBA" id="ARBA00023033"/>
    </source>
</evidence>
<evidence type="ECO:0000256" key="3">
    <source>
        <dbReference type="ARBA" id="ARBA00022630"/>
    </source>
</evidence>
<feature type="transmembrane region" description="Helical" evidence="7">
    <location>
        <begin position="761"/>
        <end position="783"/>
    </location>
</feature>
<keyword evidence="7" id="KW-0472">Membrane</keyword>
<protein>
    <recommendedName>
        <fullName evidence="8">FAD-binding domain-containing protein</fullName>
    </recommendedName>
</protein>
<comment type="caution">
    <text evidence="9">The sequence shown here is derived from an EMBL/GenBank/DDBJ whole genome shotgun (WGS) entry which is preliminary data.</text>
</comment>
<evidence type="ECO:0000313" key="10">
    <source>
        <dbReference type="Proteomes" id="UP000754883"/>
    </source>
</evidence>
<evidence type="ECO:0000256" key="2">
    <source>
        <dbReference type="ARBA" id="ARBA00007992"/>
    </source>
</evidence>
<dbReference type="InterPro" id="IPR050562">
    <property type="entry name" value="FAD_mOase_fung"/>
</dbReference>
<evidence type="ECO:0000256" key="5">
    <source>
        <dbReference type="ARBA" id="ARBA00023002"/>
    </source>
</evidence>
<dbReference type="PRINTS" id="PR00420">
    <property type="entry name" value="RNGMNOXGNASE"/>
</dbReference>
<proteinExistence type="inferred from homology"/>
<accession>A0A9N9UXG6</accession>
<evidence type="ECO:0000256" key="7">
    <source>
        <dbReference type="SAM" id="Phobius"/>
    </source>
</evidence>
<dbReference type="OrthoDB" id="10029326at2759"/>
<feature type="transmembrane region" description="Helical" evidence="7">
    <location>
        <begin position="514"/>
        <end position="531"/>
    </location>
</feature>
<keyword evidence="7" id="KW-0812">Transmembrane</keyword>
<comment type="cofactor">
    <cofactor evidence="1">
        <name>FAD</name>
        <dbReference type="ChEBI" id="CHEBI:57692"/>
    </cofactor>
</comment>